<accession>A0ABT4LAP9</accession>
<organism evidence="1 2">
    <name type="scientific">Pedobacter punctiformis</name>
    <dbReference type="NCBI Taxonomy" id="3004097"/>
    <lineage>
        <taxon>Bacteria</taxon>
        <taxon>Pseudomonadati</taxon>
        <taxon>Bacteroidota</taxon>
        <taxon>Sphingobacteriia</taxon>
        <taxon>Sphingobacteriales</taxon>
        <taxon>Sphingobacteriaceae</taxon>
        <taxon>Pedobacter</taxon>
    </lineage>
</organism>
<dbReference type="RefSeq" id="WP_269428026.1">
    <property type="nucleotide sequence ID" value="NZ_JAPWGM010000004.1"/>
</dbReference>
<proteinExistence type="predicted"/>
<comment type="caution">
    <text evidence="1">The sequence shown here is derived from an EMBL/GenBank/DDBJ whole genome shotgun (WGS) entry which is preliminary data.</text>
</comment>
<keyword evidence="2" id="KW-1185">Reference proteome</keyword>
<sequence length="364" mass="39923">MEPSLFTAWVAKYFKPLVAKVVEKINGTKTPATYLHKTMLRKEYSPTLKWNSINVEGSTVAADVVAMDSPLPLKKRDSISKADGDIPKLGMKLALNERTMTDLDILSNSPGNQESSIVQKLFQDTAKAITGIYEVLEMMFLQALSSGVTLIADTANVGLGIRIDFGYKAENKFGVSVVWSAGATGTPISDFNRVKDKADADGNSITTVMMDQFAFNNMLKSTELKQAYAGSLGIAVNTTSVLPTPNMEQATSFILGQFGWTLKIVNRTVRIERDGVKTNVKPWQEGSVVFLTSEEVGSLTWGTLAEMNHPNKAVTYQTADQFILVSKYHKVDPLKEYTSSQALALPVINNVDEIYQLDTKTVQA</sequence>
<evidence type="ECO:0000313" key="1">
    <source>
        <dbReference type="EMBL" id="MCZ4244973.1"/>
    </source>
</evidence>
<gene>
    <name evidence="1" type="ORF">O0955_13250</name>
</gene>
<name>A0ABT4LAP9_9SPHI</name>
<dbReference type="Pfam" id="PF03864">
    <property type="entry name" value="Phage_cap_E"/>
    <property type="match status" value="1"/>
</dbReference>
<evidence type="ECO:0000313" key="2">
    <source>
        <dbReference type="Proteomes" id="UP001144347"/>
    </source>
</evidence>
<dbReference type="EMBL" id="JAPWGM010000004">
    <property type="protein sequence ID" value="MCZ4244973.1"/>
    <property type="molecule type" value="Genomic_DNA"/>
</dbReference>
<protein>
    <submittedName>
        <fullName evidence="1">Major capsid protein</fullName>
    </submittedName>
</protein>
<dbReference type="InterPro" id="IPR005564">
    <property type="entry name" value="Major_capsid_GpE"/>
</dbReference>
<reference evidence="1" key="1">
    <citation type="submission" date="2022-12" db="EMBL/GenBank/DDBJ databases">
        <title>Genome sequence of HCMS5-2.</title>
        <authorList>
            <person name="Woo H."/>
        </authorList>
    </citation>
    <scope>NUCLEOTIDE SEQUENCE</scope>
    <source>
        <strain evidence="1">HCMS5-2</strain>
    </source>
</reference>
<dbReference type="Proteomes" id="UP001144347">
    <property type="component" value="Unassembled WGS sequence"/>
</dbReference>